<evidence type="ECO:0000313" key="1">
    <source>
        <dbReference type="EMBL" id="CAF1505919.1"/>
    </source>
</evidence>
<gene>
    <name evidence="2" type="ORF">JBS370_LOCUS37087</name>
    <name evidence="1" type="ORF">ZHD862_LOCUS37674</name>
</gene>
<accession>A0A820CG05</accession>
<sequence length="86" mass="9807">MNENLFTTEVSNTPMDANSLISIIIDGNHPIMKNFDEVVVNDSNAHSSNEEQTFYSKLNAYKARQPKCGKENGVDAKFHVWWKKAF</sequence>
<organism evidence="2 3">
    <name type="scientific">Rotaria sordida</name>
    <dbReference type="NCBI Taxonomy" id="392033"/>
    <lineage>
        <taxon>Eukaryota</taxon>
        <taxon>Metazoa</taxon>
        <taxon>Spiralia</taxon>
        <taxon>Gnathifera</taxon>
        <taxon>Rotifera</taxon>
        <taxon>Eurotatoria</taxon>
        <taxon>Bdelloidea</taxon>
        <taxon>Philodinida</taxon>
        <taxon>Philodinidae</taxon>
        <taxon>Rotaria</taxon>
    </lineage>
</organism>
<protein>
    <submittedName>
        <fullName evidence="2">Uncharacterized protein</fullName>
    </submittedName>
</protein>
<proteinExistence type="predicted"/>
<evidence type="ECO:0000313" key="3">
    <source>
        <dbReference type="Proteomes" id="UP000663836"/>
    </source>
</evidence>
<dbReference type="EMBL" id="CAJOBD010016053">
    <property type="protein sequence ID" value="CAF4213101.1"/>
    <property type="molecule type" value="Genomic_DNA"/>
</dbReference>
<dbReference type="Proteomes" id="UP000663864">
    <property type="component" value="Unassembled WGS sequence"/>
</dbReference>
<reference evidence="2" key="1">
    <citation type="submission" date="2021-02" db="EMBL/GenBank/DDBJ databases">
        <authorList>
            <person name="Nowell W R."/>
        </authorList>
    </citation>
    <scope>NUCLEOTIDE SEQUENCE</scope>
</reference>
<evidence type="ECO:0000313" key="2">
    <source>
        <dbReference type="EMBL" id="CAF4213101.1"/>
    </source>
</evidence>
<comment type="caution">
    <text evidence="2">The sequence shown here is derived from an EMBL/GenBank/DDBJ whole genome shotgun (WGS) entry which is preliminary data.</text>
</comment>
<dbReference type="EMBL" id="CAJNOT010007415">
    <property type="protein sequence ID" value="CAF1505919.1"/>
    <property type="molecule type" value="Genomic_DNA"/>
</dbReference>
<dbReference type="AlphaFoldDB" id="A0A820CG05"/>
<dbReference type="Proteomes" id="UP000663836">
    <property type="component" value="Unassembled WGS sequence"/>
</dbReference>
<name>A0A820CG05_9BILA</name>